<dbReference type="Proteomes" id="UP000076532">
    <property type="component" value="Unassembled WGS sequence"/>
</dbReference>
<accession>A0A166FC10</accession>
<dbReference type="InterPro" id="IPR007736">
    <property type="entry name" value="Caleosin-related"/>
</dbReference>
<dbReference type="Pfam" id="PF05042">
    <property type="entry name" value="Caleosin"/>
    <property type="match status" value="1"/>
</dbReference>
<evidence type="ECO:0000256" key="1">
    <source>
        <dbReference type="ARBA" id="ARBA00006765"/>
    </source>
</evidence>
<reference evidence="3 4" key="1">
    <citation type="journal article" date="2016" name="Mol. Biol. Evol.">
        <title>Comparative Genomics of Early-Diverging Mushroom-Forming Fungi Provides Insights into the Origins of Lignocellulose Decay Capabilities.</title>
        <authorList>
            <person name="Nagy L.G."/>
            <person name="Riley R."/>
            <person name="Tritt A."/>
            <person name="Adam C."/>
            <person name="Daum C."/>
            <person name="Floudas D."/>
            <person name="Sun H."/>
            <person name="Yadav J.S."/>
            <person name="Pangilinan J."/>
            <person name="Larsson K.H."/>
            <person name="Matsuura K."/>
            <person name="Barry K."/>
            <person name="Labutti K."/>
            <person name="Kuo R."/>
            <person name="Ohm R.A."/>
            <person name="Bhattacharya S.S."/>
            <person name="Shirouzu T."/>
            <person name="Yoshinaga Y."/>
            <person name="Martin F.M."/>
            <person name="Grigoriev I.V."/>
            <person name="Hibbett D.S."/>
        </authorList>
    </citation>
    <scope>NUCLEOTIDE SEQUENCE [LARGE SCALE GENOMIC DNA]</scope>
    <source>
        <strain evidence="3 4">CBS 109695</strain>
    </source>
</reference>
<feature type="region of interest" description="Disordered" evidence="2">
    <location>
        <begin position="26"/>
        <end position="84"/>
    </location>
</feature>
<feature type="compositionally biased region" description="Polar residues" evidence="2">
    <location>
        <begin position="52"/>
        <end position="78"/>
    </location>
</feature>
<keyword evidence="4" id="KW-1185">Reference proteome</keyword>
<feature type="region of interest" description="Disordered" evidence="2">
    <location>
        <begin position="420"/>
        <end position="445"/>
    </location>
</feature>
<protein>
    <submittedName>
        <fullName evidence="3">Uncharacterized protein</fullName>
    </submittedName>
</protein>
<evidence type="ECO:0000256" key="2">
    <source>
        <dbReference type="SAM" id="MobiDB-lite"/>
    </source>
</evidence>
<name>A0A166FC10_9AGAM</name>
<sequence length="445" mass="45828">MNAFTNGLKTAGGGISDGVGGIASGVSSGVGTLTGQGRTKPEDAKDPAAPTNIANASNSTQIDNSDQPPASEGTAQPQQGGGGFLGSVTGGVASGFSAVGGGVVAVGKSGGALVTGAAQAGANIGQTVGQAGLDLTQNVVGGVADLTGTVLGGVVDAAAQTSGAVFEPVGAGLKTLEGLQHIGPGIEFINGLPMGAVRELATLTTKALNMSGKTPTFFDPNADGIVGIPDTTKGLILLGLDESTAGYAALALHGVFSYPTSDSWVPSADTTMPIHVASMHKTRWGKNWGNFERLDWVEDVNIDDVSSVAGSFWAGFNLGRLQFFADTAEKKTYAEYWKQSCVSSSPLFFSFLVRQLLIRLDSVCSRQYFGILLLIFEWGTTWPFYMPDVPIAQIPFSDELGTVVRKAVLPTILANFQRARDVDPEAKNKSGGPPSKEAPDDPKDA</sequence>
<dbReference type="EMBL" id="KV417591">
    <property type="protein sequence ID" value="KZP16644.1"/>
    <property type="molecule type" value="Genomic_DNA"/>
</dbReference>
<dbReference type="AlphaFoldDB" id="A0A166FC10"/>
<gene>
    <name evidence="3" type="ORF">FIBSPDRAFT_865791</name>
</gene>
<comment type="similarity">
    <text evidence="1">Belongs to the caleosin family.</text>
</comment>
<proteinExistence type="inferred from homology"/>
<dbReference type="OrthoDB" id="640742at2759"/>
<organism evidence="3 4">
    <name type="scientific">Athelia psychrophila</name>
    <dbReference type="NCBI Taxonomy" id="1759441"/>
    <lineage>
        <taxon>Eukaryota</taxon>
        <taxon>Fungi</taxon>
        <taxon>Dikarya</taxon>
        <taxon>Basidiomycota</taxon>
        <taxon>Agaricomycotina</taxon>
        <taxon>Agaricomycetes</taxon>
        <taxon>Agaricomycetidae</taxon>
        <taxon>Atheliales</taxon>
        <taxon>Atheliaceae</taxon>
        <taxon>Athelia</taxon>
    </lineage>
</organism>
<evidence type="ECO:0000313" key="3">
    <source>
        <dbReference type="EMBL" id="KZP16644.1"/>
    </source>
</evidence>
<evidence type="ECO:0000313" key="4">
    <source>
        <dbReference type="Proteomes" id="UP000076532"/>
    </source>
</evidence>